<comment type="cofactor">
    <cofactor evidence="9">
        <name>Zn(2+)</name>
        <dbReference type="ChEBI" id="CHEBI:29105"/>
    </cofactor>
    <text evidence="9">Binds 1 zinc ion.</text>
</comment>
<keyword evidence="6 9" id="KW-0255">Endonuclease</keyword>
<evidence type="ECO:0000256" key="7">
    <source>
        <dbReference type="ARBA" id="ARBA00022801"/>
    </source>
</evidence>
<dbReference type="InterPro" id="IPR023091">
    <property type="entry name" value="MetalPrtase_cat_dom_sf_prd"/>
</dbReference>
<dbReference type="PANTHER" id="PTHR46986">
    <property type="entry name" value="ENDORIBONUCLEASE YBEY, CHLOROPLASTIC"/>
    <property type="match status" value="1"/>
</dbReference>
<keyword evidence="5 9" id="KW-0479">Metal-binding</keyword>
<gene>
    <name evidence="9 10" type="primary">ybeY</name>
    <name evidence="10" type="ORF">E4100_06035</name>
</gene>
<evidence type="ECO:0000313" key="10">
    <source>
        <dbReference type="EMBL" id="TFZ40060.1"/>
    </source>
</evidence>
<keyword evidence="9" id="KW-0963">Cytoplasm</keyword>
<dbReference type="GO" id="GO:0008270">
    <property type="term" value="F:zinc ion binding"/>
    <property type="evidence" value="ECO:0007669"/>
    <property type="project" value="UniProtKB-UniRule"/>
</dbReference>
<evidence type="ECO:0000256" key="9">
    <source>
        <dbReference type="HAMAP-Rule" id="MF_00009"/>
    </source>
</evidence>
<dbReference type="Pfam" id="PF02130">
    <property type="entry name" value="YbeY"/>
    <property type="match status" value="1"/>
</dbReference>
<organism evidence="10 11">
    <name type="scientific">Soehngenia longivitae</name>
    <dbReference type="NCBI Taxonomy" id="2562294"/>
    <lineage>
        <taxon>Bacteria</taxon>
        <taxon>Bacillati</taxon>
        <taxon>Bacillota</taxon>
        <taxon>Tissierellia</taxon>
        <taxon>Tissierellales</taxon>
        <taxon>Tissierellaceae</taxon>
        <taxon>Soehngenia</taxon>
    </lineage>
</organism>
<evidence type="ECO:0000256" key="1">
    <source>
        <dbReference type="ARBA" id="ARBA00010875"/>
    </source>
</evidence>
<keyword evidence="7 9" id="KW-0378">Hydrolase</keyword>
<evidence type="ECO:0000256" key="2">
    <source>
        <dbReference type="ARBA" id="ARBA00022517"/>
    </source>
</evidence>
<dbReference type="PANTHER" id="PTHR46986:SF1">
    <property type="entry name" value="ENDORIBONUCLEASE YBEY, CHLOROPLASTIC"/>
    <property type="match status" value="1"/>
</dbReference>
<proteinExistence type="inferred from homology"/>
<dbReference type="NCBIfam" id="TIGR00043">
    <property type="entry name" value="rRNA maturation RNase YbeY"/>
    <property type="match status" value="1"/>
</dbReference>
<name>A0A4Z0D2T1_9FIRM</name>
<dbReference type="Proteomes" id="UP000298381">
    <property type="component" value="Unassembled WGS sequence"/>
</dbReference>
<dbReference type="EMBL" id="SRIB01000007">
    <property type="protein sequence ID" value="TFZ40060.1"/>
    <property type="molecule type" value="Genomic_DNA"/>
</dbReference>
<dbReference type="GO" id="GO:0004521">
    <property type="term" value="F:RNA endonuclease activity"/>
    <property type="evidence" value="ECO:0007669"/>
    <property type="project" value="UniProtKB-UniRule"/>
</dbReference>
<evidence type="ECO:0000256" key="6">
    <source>
        <dbReference type="ARBA" id="ARBA00022759"/>
    </source>
</evidence>
<comment type="similarity">
    <text evidence="1 9">Belongs to the endoribonuclease YbeY family.</text>
</comment>
<feature type="binding site" evidence="9">
    <location>
        <position position="125"/>
    </location>
    <ligand>
        <name>Zn(2+)</name>
        <dbReference type="ChEBI" id="CHEBI:29105"/>
        <note>catalytic</note>
    </ligand>
</feature>
<comment type="subcellular location">
    <subcellularLocation>
        <location evidence="9">Cytoplasm</location>
    </subcellularLocation>
</comment>
<comment type="caution">
    <text evidence="10">The sequence shown here is derived from an EMBL/GenBank/DDBJ whole genome shotgun (WGS) entry which is preliminary data.</text>
</comment>
<evidence type="ECO:0000313" key="11">
    <source>
        <dbReference type="Proteomes" id="UP000298381"/>
    </source>
</evidence>
<dbReference type="GO" id="GO:0004222">
    <property type="term" value="F:metalloendopeptidase activity"/>
    <property type="evidence" value="ECO:0007669"/>
    <property type="project" value="InterPro"/>
</dbReference>
<evidence type="ECO:0000256" key="8">
    <source>
        <dbReference type="ARBA" id="ARBA00022833"/>
    </source>
</evidence>
<dbReference type="RefSeq" id="WP_135271132.1">
    <property type="nucleotide sequence ID" value="NZ_SRIB01000007.1"/>
</dbReference>
<dbReference type="SUPFAM" id="SSF55486">
    <property type="entry name" value="Metalloproteases ('zincins'), catalytic domain"/>
    <property type="match status" value="1"/>
</dbReference>
<dbReference type="InterPro" id="IPR002036">
    <property type="entry name" value="YbeY"/>
</dbReference>
<dbReference type="GO" id="GO:0005737">
    <property type="term" value="C:cytoplasm"/>
    <property type="evidence" value="ECO:0007669"/>
    <property type="project" value="UniProtKB-SubCell"/>
</dbReference>
<accession>A0A4Z0D2T1</accession>
<dbReference type="AlphaFoldDB" id="A0A4Z0D2T1"/>
<keyword evidence="8 9" id="KW-0862">Zinc</keyword>
<sequence>MRVLIDNRQLKINIDDKIESAINESIKICLQEENRDLNYEVSVSFVDNEEIRQLNKDYRNVDRPTDVLSFPLDEYDYNSNYHILGDIIISTDKVIEQATEFGHSILREIIYLTVHSMFHLLGYDHMNDDDKKIMREKEKFVLKEIGIFKT</sequence>
<feature type="binding site" evidence="9">
    <location>
        <position position="119"/>
    </location>
    <ligand>
        <name>Zn(2+)</name>
        <dbReference type="ChEBI" id="CHEBI:29105"/>
        <note>catalytic</note>
    </ligand>
</feature>
<evidence type="ECO:0000256" key="5">
    <source>
        <dbReference type="ARBA" id="ARBA00022723"/>
    </source>
</evidence>
<dbReference type="GO" id="GO:0006364">
    <property type="term" value="P:rRNA processing"/>
    <property type="evidence" value="ECO:0007669"/>
    <property type="project" value="UniProtKB-UniRule"/>
</dbReference>
<evidence type="ECO:0000256" key="3">
    <source>
        <dbReference type="ARBA" id="ARBA00022552"/>
    </source>
</evidence>
<keyword evidence="2 9" id="KW-0690">Ribosome biogenesis</keyword>
<comment type="function">
    <text evidence="9">Single strand-specific metallo-endoribonuclease involved in late-stage 70S ribosome quality control and in maturation of the 3' terminus of the 16S rRNA.</text>
</comment>
<keyword evidence="4 9" id="KW-0540">Nuclease</keyword>
<keyword evidence="3 9" id="KW-0698">rRNA processing</keyword>
<dbReference type="EC" id="3.1.-.-" evidence="9"/>
<keyword evidence="11" id="KW-1185">Reference proteome</keyword>
<evidence type="ECO:0000256" key="4">
    <source>
        <dbReference type="ARBA" id="ARBA00022722"/>
    </source>
</evidence>
<dbReference type="Gene3D" id="3.40.390.30">
    <property type="entry name" value="Metalloproteases ('zincins'), catalytic domain"/>
    <property type="match status" value="1"/>
</dbReference>
<protein>
    <recommendedName>
        <fullName evidence="9">Endoribonuclease YbeY</fullName>
        <ecNumber evidence="9">3.1.-.-</ecNumber>
    </recommendedName>
</protein>
<reference evidence="10 11" key="1">
    <citation type="submission" date="2019-03" db="EMBL/GenBank/DDBJ databases">
        <title>Draft genome sequence data and analysis of a Fermenting Bacterium, Soehngenia longevitae strain 1933PT, isolated from petroleum reservoir in Azerbaijan.</title>
        <authorList>
            <person name="Grouzdev D.S."/>
            <person name="Bidzhieva S.K."/>
            <person name="Sokolova D.S."/>
            <person name="Tourova T.P."/>
            <person name="Poltaraus A.B."/>
            <person name="Nazina T.N."/>
        </authorList>
    </citation>
    <scope>NUCLEOTIDE SEQUENCE [LARGE SCALE GENOMIC DNA]</scope>
    <source>
        <strain evidence="10 11">1933P</strain>
    </source>
</reference>
<dbReference type="OrthoDB" id="9807740at2"/>
<dbReference type="HAMAP" id="MF_00009">
    <property type="entry name" value="Endoribonucl_YbeY"/>
    <property type="match status" value="1"/>
</dbReference>
<feature type="binding site" evidence="9">
    <location>
        <position position="115"/>
    </location>
    <ligand>
        <name>Zn(2+)</name>
        <dbReference type="ChEBI" id="CHEBI:29105"/>
        <note>catalytic</note>
    </ligand>
</feature>